<proteinExistence type="predicted"/>
<accession>A0A7S3HVM7</accession>
<dbReference type="EMBL" id="HBIE01004244">
    <property type="protein sequence ID" value="CAE0306419.1"/>
    <property type="molecule type" value="Transcribed_RNA"/>
</dbReference>
<protein>
    <submittedName>
        <fullName evidence="1">Uncharacterized protein</fullName>
    </submittedName>
</protein>
<gene>
    <name evidence="1" type="ORF">FEHR0123_LOCUS1325</name>
</gene>
<dbReference type="AlphaFoldDB" id="A0A7S3HVM7"/>
<reference evidence="1" key="1">
    <citation type="submission" date="2021-01" db="EMBL/GenBank/DDBJ databases">
        <authorList>
            <person name="Corre E."/>
            <person name="Pelletier E."/>
            <person name="Niang G."/>
            <person name="Scheremetjew M."/>
            <person name="Finn R."/>
            <person name="Kale V."/>
            <person name="Holt S."/>
            <person name="Cochrane G."/>
            <person name="Meng A."/>
            <person name="Brown T."/>
            <person name="Cohen L."/>
        </authorList>
    </citation>
    <scope>NUCLEOTIDE SEQUENCE</scope>
    <source>
        <strain evidence="1">Fehren 1</strain>
    </source>
</reference>
<name>A0A7S3HVM7_9SPIT</name>
<evidence type="ECO:0000313" key="1">
    <source>
        <dbReference type="EMBL" id="CAE0306419.1"/>
    </source>
</evidence>
<organism evidence="1">
    <name type="scientific">Favella ehrenbergii</name>
    <dbReference type="NCBI Taxonomy" id="182087"/>
    <lineage>
        <taxon>Eukaryota</taxon>
        <taxon>Sar</taxon>
        <taxon>Alveolata</taxon>
        <taxon>Ciliophora</taxon>
        <taxon>Intramacronucleata</taxon>
        <taxon>Spirotrichea</taxon>
        <taxon>Choreotrichia</taxon>
        <taxon>Tintinnida</taxon>
        <taxon>Xystonellidae</taxon>
        <taxon>Favella</taxon>
    </lineage>
</organism>
<sequence length="136" mass="14911">MAKELAHLFEGEVSVEALVNDLLLNYFPELIILQVNGGGSLDAHEERAHGLSIECGHLLLHDRKHHVPEVGALLELVDSDLAEAESDLLRGHHIRAEPLVHIDDVGGVPGVHEHEVHLVESHRDRVVVVVVAARVN</sequence>